<dbReference type="Gene3D" id="2.60.20.10">
    <property type="entry name" value="Crystallins"/>
    <property type="match status" value="1"/>
</dbReference>
<feature type="signal peptide" evidence="1">
    <location>
        <begin position="1"/>
        <end position="28"/>
    </location>
</feature>
<dbReference type="InterPro" id="IPR011024">
    <property type="entry name" value="G_crystallin-like"/>
</dbReference>
<reference evidence="2 3" key="1">
    <citation type="submission" date="2021-03" db="EMBL/GenBank/DDBJ databases">
        <title>Sequencing the genomes of 1000 actinobacteria strains.</title>
        <authorList>
            <person name="Klenk H.-P."/>
        </authorList>
    </citation>
    <scope>NUCLEOTIDE SEQUENCE [LARGE SCALE GENOMIC DNA]</scope>
    <source>
        <strain evidence="2 3">DSM 45510</strain>
    </source>
</reference>
<accession>A0ABS4Q2N1</accession>
<protein>
    <recommendedName>
        <fullName evidence="4">Beta/Gamma crystallin</fullName>
    </recommendedName>
</protein>
<dbReference type="RefSeq" id="WP_209668761.1">
    <property type="nucleotide sequence ID" value="NZ_JAGGMS010000001.1"/>
</dbReference>
<organism evidence="2 3">
    <name type="scientific">Amycolatopsis magusensis</name>
    <dbReference type="NCBI Taxonomy" id="882444"/>
    <lineage>
        <taxon>Bacteria</taxon>
        <taxon>Bacillati</taxon>
        <taxon>Actinomycetota</taxon>
        <taxon>Actinomycetes</taxon>
        <taxon>Pseudonocardiales</taxon>
        <taxon>Pseudonocardiaceae</taxon>
        <taxon>Amycolatopsis</taxon>
    </lineage>
</organism>
<sequence>MNGKIASTLAIGAGAAAVAVGGAAPALAAPEAPGLVSLHDLPGYGGESHTQLINGSGTFCLPLGPLDNRASSIRLSDARVEVFDSPGCFGAGLALPGSVPDLGLIGWDNRISSVRITVA</sequence>
<evidence type="ECO:0008006" key="4">
    <source>
        <dbReference type="Google" id="ProtNLM"/>
    </source>
</evidence>
<evidence type="ECO:0000313" key="3">
    <source>
        <dbReference type="Proteomes" id="UP000741013"/>
    </source>
</evidence>
<comment type="caution">
    <text evidence="2">The sequence shown here is derived from an EMBL/GenBank/DDBJ whole genome shotgun (WGS) entry which is preliminary data.</text>
</comment>
<dbReference type="EMBL" id="JAGGMS010000001">
    <property type="protein sequence ID" value="MBP2185941.1"/>
    <property type="molecule type" value="Genomic_DNA"/>
</dbReference>
<evidence type="ECO:0000256" key="1">
    <source>
        <dbReference type="SAM" id="SignalP"/>
    </source>
</evidence>
<keyword evidence="1" id="KW-0732">Signal</keyword>
<dbReference type="Proteomes" id="UP000741013">
    <property type="component" value="Unassembled WGS sequence"/>
</dbReference>
<keyword evidence="3" id="KW-1185">Reference proteome</keyword>
<gene>
    <name evidence="2" type="ORF">JOM49_007467</name>
</gene>
<proteinExistence type="predicted"/>
<feature type="chain" id="PRO_5046581869" description="Beta/Gamma crystallin" evidence="1">
    <location>
        <begin position="29"/>
        <end position="119"/>
    </location>
</feature>
<evidence type="ECO:0000313" key="2">
    <source>
        <dbReference type="EMBL" id="MBP2185941.1"/>
    </source>
</evidence>
<name>A0ABS4Q2N1_9PSEU</name>
<dbReference type="SUPFAM" id="SSF49695">
    <property type="entry name" value="gamma-Crystallin-like"/>
    <property type="match status" value="1"/>
</dbReference>